<sequence length="269" mass="30442">MKTKYLLHTSFIGLLATAAIPAHAAPIEPMHGAMEVPVARQLACFNAQDYHWPEDGSGIKSPGCKAAYQHVYRKFDNNAQQATYQFIQWHEVSKNIPEYDKIEEVKKAIPDGQLCSAGNVVAADSLSKVRNALLEILRKLKLDSNWLYLLVNDKSGLDQPAEWATQELRKGADNKVHMRYKVEAVHNPSYWEIYVSKPGYNPAERALKWDDLELVQEIGDVPPVNGYYELEVDLKNHIGKRVIYSRWQRKDPAGEGFYNCSDVNIVGGK</sequence>
<proteinExistence type="predicted"/>
<dbReference type="InterPro" id="IPR051024">
    <property type="entry name" value="GlcNAc_Chitin_IntDeg"/>
</dbReference>
<name>A0A1H9C254_9PSED</name>
<evidence type="ECO:0000259" key="3">
    <source>
        <dbReference type="Pfam" id="PF03067"/>
    </source>
</evidence>
<dbReference type="RefSeq" id="WP_177182874.1">
    <property type="nucleotide sequence ID" value="NZ_FOEQ01000001.1"/>
</dbReference>
<feature type="chain" id="PRO_5011611434" evidence="2">
    <location>
        <begin position="25"/>
        <end position="269"/>
    </location>
</feature>
<dbReference type="Proteomes" id="UP000199221">
    <property type="component" value="Unassembled WGS sequence"/>
</dbReference>
<dbReference type="InterPro" id="IPR004302">
    <property type="entry name" value="Cellulose/chitin-bd_N"/>
</dbReference>
<dbReference type="SUPFAM" id="SSF81296">
    <property type="entry name" value="E set domains"/>
    <property type="match status" value="1"/>
</dbReference>
<dbReference type="Gene3D" id="2.70.50.50">
    <property type="entry name" value="chitin-binding protein cbp21"/>
    <property type="match status" value="1"/>
</dbReference>
<dbReference type="EMBL" id="FOEQ01000001">
    <property type="protein sequence ID" value="SEP95269.1"/>
    <property type="molecule type" value="Genomic_DNA"/>
</dbReference>
<dbReference type="InterPro" id="IPR014756">
    <property type="entry name" value="Ig_E-set"/>
</dbReference>
<dbReference type="Pfam" id="PF03067">
    <property type="entry name" value="LPMO_10"/>
    <property type="match status" value="1"/>
</dbReference>
<dbReference type="PANTHER" id="PTHR34823:SF1">
    <property type="entry name" value="CHITIN-BINDING TYPE-4 DOMAIN-CONTAINING PROTEIN"/>
    <property type="match status" value="1"/>
</dbReference>
<feature type="domain" description="Chitin-binding type-4" evidence="3">
    <location>
        <begin position="31"/>
        <end position="263"/>
    </location>
</feature>
<evidence type="ECO:0000313" key="4">
    <source>
        <dbReference type="EMBL" id="SEP95269.1"/>
    </source>
</evidence>
<dbReference type="AlphaFoldDB" id="A0A1H9C254"/>
<gene>
    <name evidence="4" type="ORF">SAMN05216230_101879</name>
</gene>
<evidence type="ECO:0000256" key="2">
    <source>
        <dbReference type="SAM" id="SignalP"/>
    </source>
</evidence>
<accession>A0A1H9C254</accession>
<dbReference type="PANTHER" id="PTHR34823">
    <property type="entry name" value="GLCNAC-BINDING PROTEIN A"/>
    <property type="match status" value="1"/>
</dbReference>
<organism evidence="4 5">
    <name type="scientific">Pseudomonas soli</name>
    <dbReference type="NCBI Taxonomy" id="1306993"/>
    <lineage>
        <taxon>Bacteria</taxon>
        <taxon>Pseudomonadati</taxon>
        <taxon>Pseudomonadota</taxon>
        <taxon>Gammaproteobacteria</taxon>
        <taxon>Pseudomonadales</taxon>
        <taxon>Pseudomonadaceae</taxon>
        <taxon>Pseudomonas</taxon>
    </lineage>
</organism>
<keyword evidence="1 2" id="KW-0732">Signal</keyword>
<evidence type="ECO:0000256" key="1">
    <source>
        <dbReference type="ARBA" id="ARBA00022729"/>
    </source>
</evidence>
<protein>
    <submittedName>
        <fullName evidence="4">Chitin-binding protein</fullName>
    </submittedName>
</protein>
<feature type="signal peptide" evidence="2">
    <location>
        <begin position="1"/>
        <end position="24"/>
    </location>
</feature>
<evidence type="ECO:0000313" key="5">
    <source>
        <dbReference type="Proteomes" id="UP000199221"/>
    </source>
</evidence>
<reference evidence="4 5" key="1">
    <citation type="submission" date="2016-10" db="EMBL/GenBank/DDBJ databases">
        <authorList>
            <person name="de Groot N.N."/>
        </authorList>
    </citation>
    <scope>NUCLEOTIDE SEQUENCE [LARGE SCALE GENOMIC DNA]</scope>
    <source>
        <strain evidence="4 5">LMG 27941</strain>
    </source>
</reference>